<organism evidence="2 3">
    <name type="scientific">Enterovibrio nigricans DSM 22720</name>
    <dbReference type="NCBI Taxonomy" id="1121868"/>
    <lineage>
        <taxon>Bacteria</taxon>
        <taxon>Pseudomonadati</taxon>
        <taxon>Pseudomonadota</taxon>
        <taxon>Gammaproteobacteria</taxon>
        <taxon>Vibrionales</taxon>
        <taxon>Vibrionaceae</taxon>
        <taxon>Enterovibrio</taxon>
    </lineage>
</organism>
<reference evidence="3" key="1">
    <citation type="submission" date="2017-02" db="EMBL/GenBank/DDBJ databases">
        <authorList>
            <person name="Varghese N."/>
            <person name="Submissions S."/>
        </authorList>
    </citation>
    <scope>NUCLEOTIDE SEQUENCE [LARGE SCALE GENOMIC DNA]</scope>
    <source>
        <strain evidence="3">DSM 22720</strain>
    </source>
</reference>
<feature type="domain" description="ABM" evidence="1">
    <location>
        <begin position="20"/>
        <end position="69"/>
    </location>
</feature>
<dbReference type="InterPro" id="IPR011008">
    <property type="entry name" value="Dimeric_a/b-barrel"/>
</dbReference>
<keyword evidence="2" id="KW-0503">Monooxygenase</keyword>
<keyword evidence="3" id="KW-1185">Reference proteome</keyword>
<dbReference type="RefSeq" id="WP_078753918.1">
    <property type="nucleotide sequence ID" value="NZ_FUXU01000067.1"/>
</dbReference>
<proteinExistence type="predicted"/>
<sequence>MSKVILKGHILVPESDFDVVKAELENHSTLTRKEAGCLVFEVSQNAGNPFRFDVYEEFIDKAAFEFHQSRVKSSYWGEVTSNVARHYSIFE</sequence>
<accession>A0A1T4VEQ3</accession>
<dbReference type="Gene3D" id="3.30.70.100">
    <property type="match status" value="1"/>
</dbReference>
<dbReference type="SUPFAM" id="SSF54909">
    <property type="entry name" value="Dimeric alpha+beta barrel"/>
    <property type="match status" value="1"/>
</dbReference>
<name>A0A1T4VEQ3_9GAMM</name>
<dbReference type="InterPro" id="IPR007138">
    <property type="entry name" value="ABM_dom"/>
</dbReference>
<protein>
    <submittedName>
        <fullName evidence="2">Quinol monooxygenase YgiN</fullName>
    </submittedName>
</protein>
<evidence type="ECO:0000259" key="1">
    <source>
        <dbReference type="Pfam" id="PF03992"/>
    </source>
</evidence>
<evidence type="ECO:0000313" key="2">
    <source>
        <dbReference type="EMBL" id="SKA63454.1"/>
    </source>
</evidence>
<keyword evidence="2" id="KW-0560">Oxidoreductase</keyword>
<dbReference type="EMBL" id="FUXU01000067">
    <property type="protein sequence ID" value="SKA63454.1"/>
    <property type="molecule type" value="Genomic_DNA"/>
</dbReference>
<dbReference type="AlphaFoldDB" id="A0A1T4VEQ3"/>
<dbReference type="GO" id="GO:0004497">
    <property type="term" value="F:monooxygenase activity"/>
    <property type="evidence" value="ECO:0007669"/>
    <property type="project" value="UniProtKB-KW"/>
</dbReference>
<evidence type="ECO:0000313" key="3">
    <source>
        <dbReference type="Proteomes" id="UP000190162"/>
    </source>
</evidence>
<gene>
    <name evidence="2" type="ORF">SAMN02745132_03745</name>
</gene>
<dbReference type="Proteomes" id="UP000190162">
    <property type="component" value="Unassembled WGS sequence"/>
</dbReference>
<dbReference type="OrthoDB" id="9812192at2"/>
<dbReference type="Pfam" id="PF03992">
    <property type="entry name" value="ABM"/>
    <property type="match status" value="1"/>
</dbReference>